<organism evidence="1 2">
    <name type="scientific">Daphnia pulex</name>
    <name type="common">Water flea</name>
    <dbReference type="NCBI Taxonomy" id="6669"/>
    <lineage>
        <taxon>Eukaryota</taxon>
        <taxon>Metazoa</taxon>
        <taxon>Ecdysozoa</taxon>
        <taxon>Arthropoda</taxon>
        <taxon>Crustacea</taxon>
        <taxon>Branchiopoda</taxon>
        <taxon>Diplostraca</taxon>
        <taxon>Cladocera</taxon>
        <taxon>Anomopoda</taxon>
        <taxon>Daphniidae</taxon>
        <taxon>Daphnia</taxon>
    </lineage>
</organism>
<dbReference type="HOGENOM" id="CLU_2944015_0_0_1"/>
<proteinExistence type="predicted"/>
<dbReference type="OMA" id="QMTEYRK"/>
<keyword evidence="2" id="KW-1185">Reference proteome</keyword>
<gene>
    <name evidence="1" type="ORF">DAPPUDRAFT_259642</name>
</gene>
<sequence>MVKDKNLEWFPRLRAISLAAEGEESEKNEIRSLQMTEYRKQKQRMGLLNSAPAYFHHLSQ</sequence>
<dbReference type="InParanoid" id="E9HHK3"/>
<dbReference type="AlphaFoldDB" id="E9HHK3"/>
<evidence type="ECO:0000313" key="1">
    <source>
        <dbReference type="EMBL" id="EFX68794.1"/>
    </source>
</evidence>
<reference evidence="1 2" key="1">
    <citation type="journal article" date="2011" name="Science">
        <title>The ecoresponsive genome of Daphnia pulex.</title>
        <authorList>
            <person name="Colbourne J.K."/>
            <person name="Pfrender M.E."/>
            <person name="Gilbert D."/>
            <person name="Thomas W.K."/>
            <person name="Tucker A."/>
            <person name="Oakley T.H."/>
            <person name="Tokishita S."/>
            <person name="Aerts A."/>
            <person name="Arnold G.J."/>
            <person name="Basu M.K."/>
            <person name="Bauer D.J."/>
            <person name="Caceres C.E."/>
            <person name="Carmel L."/>
            <person name="Casola C."/>
            <person name="Choi J.H."/>
            <person name="Detter J.C."/>
            <person name="Dong Q."/>
            <person name="Dusheyko S."/>
            <person name="Eads B.D."/>
            <person name="Frohlich T."/>
            <person name="Geiler-Samerotte K.A."/>
            <person name="Gerlach D."/>
            <person name="Hatcher P."/>
            <person name="Jogdeo S."/>
            <person name="Krijgsveld J."/>
            <person name="Kriventseva E.V."/>
            <person name="Kultz D."/>
            <person name="Laforsch C."/>
            <person name="Lindquist E."/>
            <person name="Lopez J."/>
            <person name="Manak J.R."/>
            <person name="Muller J."/>
            <person name="Pangilinan J."/>
            <person name="Patwardhan R.P."/>
            <person name="Pitluck S."/>
            <person name="Pritham E.J."/>
            <person name="Rechtsteiner A."/>
            <person name="Rho M."/>
            <person name="Rogozin I.B."/>
            <person name="Sakarya O."/>
            <person name="Salamov A."/>
            <person name="Schaack S."/>
            <person name="Shapiro H."/>
            <person name="Shiga Y."/>
            <person name="Skalitzky C."/>
            <person name="Smith Z."/>
            <person name="Souvorov A."/>
            <person name="Sung W."/>
            <person name="Tang Z."/>
            <person name="Tsuchiya D."/>
            <person name="Tu H."/>
            <person name="Vos H."/>
            <person name="Wang M."/>
            <person name="Wolf Y.I."/>
            <person name="Yamagata H."/>
            <person name="Yamada T."/>
            <person name="Ye Y."/>
            <person name="Shaw J.R."/>
            <person name="Andrews J."/>
            <person name="Crease T.J."/>
            <person name="Tang H."/>
            <person name="Lucas S.M."/>
            <person name="Robertson H.M."/>
            <person name="Bork P."/>
            <person name="Koonin E.V."/>
            <person name="Zdobnov E.M."/>
            <person name="Grigoriev I.V."/>
            <person name="Lynch M."/>
            <person name="Boore J.L."/>
        </authorList>
    </citation>
    <scope>NUCLEOTIDE SEQUENCE [LARGE SCALE GENOMIC DNA]</scope>
</reference>
<evidence type="ECO:0000313" key="2">
    <source>
        <dbReference type="Proteomes" id="UP000000305"/>
    </source>
</evidence>
<dbReference type="eggNOG" id="KOG3533">
    <property type="taxonomic scope" value="Eukaryota"/>
</dbReference>
<dbReference type="EMBL" id="GL732648">
    <property type="protein sequence ID" value="EFX68794.1"/>
    <property type="molecule type" value="Genomic_DNA"/>
</dbReference>
<dbReference type="OrthoDB" id="76898at2759"/>
<accession>E9HHK3</accession>
<name>E9HHK3_DAPPU</name>
<dbReference type="Proteomes" id="UP000000305">
    <property type="component" value="Unassembled WGS sequence"/>
</dbReference>
<protein>
    <submittedName>
        <fullName evidence="1">Uncharacterized protein</fullName>
    </submittedName>
</protein>
<dbReference type="KEGG" id="dpx:DAPPUDRAFT_259642"/>